<name>A0A4R3KBH9_9FIRM</name>
<organism evidence="2 3">
    <name type="scientific">Pectinatus cerevisiiphilus</name>
    <dbReference type="NCBI Taxonomy" id="86956"/>
    <lineage>
        <taxon>Bacteria</taxon>
        <taxon>Bacillati</taxon>
        <taxon>Bacillota</taxon>
        <taxon>Negativicutes</taxon>
        <taxon>Selenomonadales</taxon>
        <taxon>Selenomonadaceae</taxon>
        <taxon>Pectinatus</taxon>
    </lineage>
</organism>
<dbReference type="EMBL" id="SMAA01000004">
    <property type="protein sequence ID" value="TCS80516.1"/>
    <property type="molecule type" value="Genomic_DNA"/>
</dbReference>
<evidence type="ECO:0000313" key="2">
    <source>
        <dbReference type="EMBL" id="TCS80516.1"/>
    </source>
</evidence>
<evidence type="ECO:0000313" key="3">
    <source>
        <dbReference type="Proteomes" id="UP000295188"/>
    </source>
</evidence>
<comment type="caution">
    <text evidence="2">The sequence shown here is derived from an EMBL/GenBank/DDBJ whole genome shotgun (WGS) entry which is preliminary data.</text>
</comment>
<dbReference type="AlphaFoldDB" id="A0A4R3KBH9"/>
<evidence type="ECO:0000256" key="1">
    <source>
        <dbReference type="SAM" id="Phobius"/>
    </source>
</evidence>
<keyword evidence="1" id="KW-1133">Transmembrane helix</keyword>
<keyword evidence="3" id="KW-1185">Reference proteome</keyword>
<accession>A0A4R3KBH9</accession>
<gene>
    <name evidence="2" type="ORF">EDC37_104118</name>
</gene>
<dbReference type="Proteomes" id="UP000295188">
    <property type="component" value="Unassembled WGS sequence"/>
</dbReference>
<protein>
    <submittedName>
        <fullName evidence="2">Uncharacterized protein</fullName>
    </submittedName>
</protein>
<reference evidence="2 3" key="1">
    <citation type="submission" date="2019-03" db="EMBL/GenBank/DDBJ databases">
        <title>Genomic Encyclopedia of Type Strains, Phase IV (KMG-IV): sequencing the most valuable type-strain genomes for metagenomic binning, comparative biology and taxonomic classification.</title>
        <authorList>
            <person name="Goeker M."/>
        </authorList>
    </citation>
    <scope>NUCLEOTIDE SEQUENCE [LARGE SCALE GENOMIC DNA]</scope>
    <source>
        <strain evidence="2 3">DSM 20467</strain>
    </source>
</reference>
<feature type="transmembrane region" description="Helical" evidence="1">
    <location>
        <begin position="94"/>
        <end position="113"/>
    </location>
</feature>
<keyword evidence="1" id="KW-0472">Membrane</keyword>
<proteinExistence type="predicted"/>
<feature type="transmembrane region" description="Helical" evidence="1">
    <location>
        <begin position="63"/>
        <end position="82"/>
    </location>
</feature>
<feature type="transmembrane region" description="Helical" evidence="1">
    <location>
        <begin position="133"/>
        <end position="150"/>
    </location>
</feature>
<sequence>MLIAMLLNLYWFYKKKHLFQLTASGAFLLLAGREVNWGRCFFPIGMGPDGPIFIPMEQFPHHTMINTVIGIMLVIVLIGVIFTTPWKKIIVRRLFPVKLFIFACICTIFSLIGDSSRLFSDAQGELVEEQGELLLYFLLLHVSVYYYYFLNIDDQ</sequence>
<keyword evidence="1" id="KW-0812">Transmembrane</keyword>